<feature type="compositionally biased region" description="Basic and acidic residues" evidence="1">
    <location>
        <begin position="31"/>
        <end position="95"/>
    </location>
</feature>
<evidence type="ECO:0000313" key="3">
    <source>
        <dbReference type="Proteomes" id="UP001341840"/>
    </source>
</evidence>
<protein>
    <submittedName>
        <fullName evidence="2">Protein rrc1</fullName>
    </submittedName>
</protein>
<name>A0ABU6R3Z9_9FABA</name>
<dbReference type="EMBL" id="JASCZI010030228">
    <property type="protein sequence ID" value="MED6119124.1"/>
    <property type="molecule type" value="Genomic_DNA"/>
</dbReference>
<dbReference type="InterPro" id="IPR051485">
    <property type="entry name" value="SR-CTD_assoc_factor"/>
</dbReference>
<organism evidence="2 3">
    <name type="scientific">Stylosanthes scabra</name>
    <dbReference type="NCBI Taxonomy" id="79078"/>
    <lineage>
        <taxon>Eukaryota</taxon>
        <taxon>Viridiplantae</taxon>
        <taxon>Streptophyta</taxon>
        <taxon>Embryophyta</taxon>
        <taxon>Tracheophyta</taxon>
        <taxon>Spermatophyta</taxon>
        <taxon>Magnoliopsida</taxon>
        <taxon>eudicotyledons</taxon>
        <taxon>Gunneridae</taxon>
        <taxon>Pentapetalae</taxon>
        <taxon>rosids</taxon>
        <taxon>fabids</taxon>
        <taxon>Fabales</taxon>
        <taxon>Fabaceae</taxon>
        <taxon>Papilionoideae</taxon>
        <taxon>50 kb inversion clade</taxon>
        <taxon>dalbergioids sensu lato</taxon>
        <taxon>Dalbergieae</taxon>
        <taxon>Pterocarpus clade</taxon>
        <taxon>Stylosanthes</taxon>
    </lineage>
</organism>
<keyword evidence="3" id="KW-1185">Reference proteome</keyword>
<comment type="caution">
    <text evidence="2">The sequence shown here is derived from an EMBL/GenBank/DDBJ whole genome shotgun (WGS) entry which is preliminary data.</text>
</comment>
<evidence type="ECO:0000313" key="2">
    <source>
        <dbReference type="EMBL" id="MED6119124.1"/>
    </source>
</evidence>
<proteinExistence type="predicted"/>
<feature type="region of interest" description="Disordered" evidence="1">
    <location>
        <begin position="1"/>
        <end position="113"/>
    </location>
</feature>
<dbReference type="PANTHER" id="PTHR23140:SF0">
    <property type="entry name" value="U2 SNRNP-ASSOCIATED SURP MOTIF-CONTAINING PROTEIN"/>
    <property type="match status" value="1"/>
</dbReference>
<accession>A0ABU6R3Z9</accession>
<evidence type="ECO:0000256" key="1">
    <source>
        <dbReference type="SAM" id="MobiDB-lite"/>
    </source>
</evidence>
<sequence>MAGEKSKDGVSGPKKGSRYVPSFIPPPMATKGKESERKKEEEKPKDKEKGKSRNIDHFMEELKHEQEMRERRNQDREYWRDGRHGEHSASSRFDELPDDFDPSGKLPGSFDDGDPQTTNLLMKIFFSVLLEDLDLLPV</sequence>
<dbReference type="Proteomes" id="UP001341840">
    <property type="component" value="Unassembled WGS sequence"/>
</dbReference>
<reference evidence="2 3" key="1">
    <citation type="journal article" date="2023" name="Plants (Basel)">
        <title>Bridging the Gap: Combining Genomics and Transcriptomics Approaches to Understand Stylosanthes scabra, an Orphan Legume from the Brazilian Caatinga.</title>
        <authorList>
            <person name="Ferreira-Neto J.R.C."/>
            <person name="da Silva M.D."/>
            <person name="Binneck E."/>
            <person name="de Melo N.F."/>
            <person name="da Silva R.H."/>
            <person name="de Melo A.L.T.M."/>
            <person name="Pandolfi V."/>
            <person name="Bustamante F.O."/>
            <person name="Brasileiro-Vidal A.C."/>
            <person name="Benko-Iseppon A.M."/>
        </authorList>
    </citation>
    <scope>NUCLEOTIDE SEQUENCE [LARGE SCALE GENOMIC DNA]</scope>
    <source>
        <tissue evidence="2">Leaves</tissue>
    </source>
</reference>
<dbReference type="PANTHER" id="PTHR23140">
    <property type="entry name" value="RNA PROCESSING PROTEIN LD23810P"/>
    <property type="match status" value="1"/>
</dbReference>
<gene>
    <name evidence="2" type="primary">RRC1_1</name>
    <name evidence="2" type="ORF">PIB30_008932</name>
</gene>